<keyword evidence="1" id="KW-0812">Transmembrane</keyword>
<name>A4VE19_TETTS</name>
<keyword evidence="1" id="KW-0472">Membrane</keyword>
<reference evidence="4" key="1">
    <citation type="journal article" date="2006" name="PLoS Biol.">
        <title>Macronuclear genome sequence of the ciliate Tetrahymena thermophila, a model eukaryote.</title>
        <authorList>
            <person name="Eisen J.A."/>
            <person name="Coyne R.S."/>
            <person name="Wu M."/>
            <person name="Wu D."/>
            <person name="Thiagarajan M."/>
            <person name="Wortman J.R."/>
            <person name="Badger J.H."/>
            <person name="Ren Q."/>
            <person name="Amedeo P."/>
            <person name="Jones K.M."/>
            <person name="Tallon L.J."/>
            <person name="Delcher A.L."/>
            <person name="Salzberg S.L."/>
            <person name="Silva J.C."/>
            <person name="Haas B.J."/>
            <person name="Majoros W.H."/>
            <person name="Farzad M."/>
            <person name="Carlton J.M."/>
            <person name="Smith R.K. Jr."/>
            <person name="Garg J."/>
            <person name="Pearlman R.E."/>
            <person name="Karrer K.M."/>
            <person name="Sun L."/>
            <person name="Manning G."/>
            <person name="Elde N.C."/>
            <person name="Turkewitz A.P."/>
            <person name="Asai D.J."/>
            <person name="Wilkes D.E."/>
            <person name="Wang Y."/>
            <person name="Cai H."/>
            <person name="Collins K."/>
            <person name="Stewart B.A."/>
            <person name="Lee S.R."/>
            <person name="Wilamowska K."/>
            <person name="Weinberg Z."/>
            <person name="Ruzzo W.L."/>
            <person name="Wloga D."/>
            <person name="Gaertig J."/>
            <person name="Frankel J."/>
            <person name="Tsao C.-C."/>
            <person name="Gorovsky M.A."/>
            <person name="Keeling P.J."/>
            <person name="Waller R.F."/>
            <person name="Patron N.J."/>
            <person name="Cherry J.M."/>
            <person name="Stover N.A."/>
            <person name="Krieger C.J."/>
            <person name="del Toro C."/>
            <person name="Ryder H.F."/>
            <person name="Williamson S.C."/>
            <person name="Barbeau R.A."/>
            <person name="Hamilton E.P."/>
            <person name="Orias E."/>
        </authorList>
    </citation>
    <scope>NUCLEOTIDE SEQUENCE [LARGE SCALE GENOMIC DNA]</scope>
    <source>
        <strain evidence="4">SB210</strain>
    </source>
</reference>
<keyword evidence="4" id="KW-1185">Reference proteome</keyword>
<dbReference type="HOGENOM" id="CLU_229314_0_0_1"/>
<dbReference type="eggNOG" id="ENOG502SI7C">
    <property type="taxonomic scope" value="Eukaryota"/>
</dbReference>
<dbReference type="OrthoDB" id="290667at2759"/>
<keyword evidence="2" id="KW-0732">Signal</keyword>
<dbReference type="GeneID" id="7832876"/>
<feature type="transmembrane region" description="Helical" evidence="1">
    <location>
        <begin position="2388"/>
        <end position="2412"/>
    </location>
</feature>
<protein>
    <submittedName>
        <fullName evidence="3">Eukaryotic aspartyl protease family protein</fullName>
    </submittedName>
</protein>
<keyword evidence="1" id="KW-1133">Transmembrane helix</keyword>
<dbReference type="InParanoid" id="A4VE19"/>
<proteinExistence type="predicted"/>
<sequence>MKKYILISIHLLILQIVSSLCGTIQGWDLEKIQGYDGSTQGYKLYINLDSGLGPSDFIQVVFPRNLGINVKASLYLYQNNMLIANQRSLAYWLVEPAPFQSSFRYFFQIGYQLQPQTWYTLILSSITKPPTQILFQDPIMIQTVSDPCIQGGSCSPIIYDMNHSFALLYDTLPQSLPSPNIQVSFQAINNYNLLPGSSYYTFIDITPTVSDPLGATYTISIQQSTANLGLGISQDFRFKGACYSDVVNCNSNSLPGCVTITQVQNSTCIMDQLFGSLTFNINQALVQGQIFRIKVEIENPIYQSQRDINIYAVGKTSQATIEKGVFQNALKTQLINISHAKYTYLWGIPDNQPLLSGDIPYTLFRSGPNLFTMNSVKISFTVDQTIPMGQEFIVTVCFGQASDILTNSIVTNLPRLDLNLNPTCYTQINPAINSCVICEQVGALAYQNYNYFVAAKVYYSSSTPLQISNFGAVSIILKNQQSAALYNPFLGDIIQLQANTEYLDLNGFHSNQFGIGYTQIVSVPDNQSLSGTADGIGQFLSSSKKNTVGIIPQSNQSQQLLFLLQVPQNSYVGLTQNPGNSVYNFRMSVMFNPNVLSYQQGFDQFGIDFAAFQLGSGSVPNQWNVNQVTCYAANACTWYNQNGQNKPNNNLQYSPSTTSAVYNIQRFDCISSNFGDCNNWQGYKTTASGFSGVFSMRRVQFKSGFQSQIQPDDQLLDFVIAFQRGLITGSNQVQYSLVSAQLINAYTISYNQLQNAKISFVNFSDKTLNPGHKIPTFLRIGGSIMPSENLQATAIAIFFDQSIEVNWFYDEQGTLGRQTNKEIGCSAGTCYLYDTKVVNGYETWMNNMMVLATDLMNIENEFNLLIPVQNVMGGSSVSFPTRLNIAFCNFNRTSLGVRNQLNVLSVYRVYGATVNGIITQAITPINGLNQNLFPNTLSFSSLTWQADTGYLAKYTLQTLNIQPIGSTNTLFAADTSTTFPTGTFNPTYKGAGVTLCSLYFNVFGPSQLQFASPPYGVVGSCTNFSYTFNDNSNGGLYADFDGKTIYCSFCPIDQPYPNLNTAQGNIVWNNPYFNQYFTANLNIQSIFTYAFSSSVGKIFSMYSDSQQVSSLNYNTCIINNIMNPIYPNSLGKQVVQLSYQIKAQLQLDSQALIGFGFVQIVFTFSQSISQISFIANTCTLLTQSSTQLTCSFSTTPNAITFVIQPLSTYLFQVLETVTFQIYAKTNGLTTGIPNLTYQISVNLPTLKGGNVRIFGLDTNAASNTYVLFAQCTGGSFSFSTMSYSNYMSVGSLQFDIFNVGARSPFNFTFIPQQRERFYSSSYFSIDFGFLRAGNANLVGDNKFRCVVYEAPSTLTQTGTSTYGSYSISWRWQHIEYNAALKDVRIYPKADIMQPSNYNFLLQCYGGIVPAPGAVEASEVLQASWIDGTETLQKTASPYPYPSQNVISTTNIQSSIVQLQRKYWVSNGNEAIYSFQLQTNNFNLDYFSRIYIEFPYFIPPGINRENNPECYIRLNSVASNSFPAFSDYSLAYCEVTGERRISVWSNKQITLGTVFYLDIYGVLQPTFYRFNTINPQIWIGFDNDSLFSNGIQEFNFIADQKTPSPALTPSYPLQPFTVTSVQVSNTIIRSTFTLTVTFIQDPSQLQPGYLLYLLLTQSLSDMNKLGQINACTLFNQGDMNTNLAQECDFLSSRLIIIKRNNQTPSSASTSNSFVLAIQNLPTPNYVPLLVKNKIRFLLYNSYGLSNLFDQYVDYMGLNYQAGVVSFNSDPNRQNLGWYIYNIVKSIDPANSNNNIVAQNLESNGVVYVYIGYYKKLIQLQPDQNVFQLNMNITLLGNLSKFSFKPNTFNVFSGNNMMQFSMAALQTTPTGIEILNANKIGDPQNIYTPIPALKVIISGQLCQINSRFSTYNIPIGGFSLPIELDFFNCMPVNDITYTPIFNNLSSNNLNIASQYLVNTINGAKLDPRMFFVIQEISKDRSKIGNAITLDFKIGGTNGQSFQAPADITLVLVDPNQSSYSLSPVASQISSVQIGQNNVTFSMQCSQPSIIFWVVGLNPSLSNIDDNVMKSQVTGANGLITNITDPNDPNLKMFGTEIAYSATPLTKVFNGLRPNGNYDFKYFCLNQMNQQSIIQTTSWKIPDNGSFLMKLTFSFSQYITFNQQKNIACALAQYFQIPQARVITDFYTTCSSYPNYKNLNANNFIVRSKQNGKYLYSFYIQPNYLATTDLTNLVVREQVNANNFIMSFLNTVSNSSSLPSLSDVSTQDVVSVNTPEIAQTGQILTQQTVTFVYFTLRAVDGYIIVGLEQGLQNNIPSATQIKQGLNSQNATLFTFEMRYSQREVQQEFKFIQLQPGTTYTAYFYGSNDDPSPNAVTTQPIVLNFKTLGDSYSVVTVSSKILCFTYILISLLLLIII</sequence>
<accession>A4VE19</accession>
<evidence type="ECO:0000313" key="3">
    <source>
        <dbReference type="EMBL" id="EDK31766.2"/>
    </source>
</evidence>
<keyword evidence="3" id="KW-0378">Hydrolase</keyword>
<evidence type="ECO:0000313" key="4">
    <source>
        <dbReference type="Proteomes" id="UP000009168"/>
    </source>
</evidence>
<evidence type="ECO:0000256" key="2">
    <source>
        <dbReference type="SAM" id="SignalP"/>
    </source>
</evidence>
<keyword evidence="3" id="KW-0645">Protease</keyword>
<dbReference type="GO" id="GO:0008233">
    <property type="term" value="F:peptidase activity"/>
    <property type="evidence" value="ECO:0007669"/>
    <property type="project" value="UniProtKB-KW"/>
</dbReference>
<dbReference type="EMBL" id="GG662712">
    <property type="protein sequence ID" value="EDK31766.2"/>
    <property type="molecule type" value="Genomic_DNA"/>
</dbReference>
<organism evidence="3 4">
    <name type="scientific">Tetrahymena thermophila (strain SB210)</name>
    <dbReference type="NCBI Taxonomy" id="312017"/>
    <lineage>
        <taxon>Eukaryota</taxon>
        <taxon>Sar</taxon>
        <taxon>Alveolata</taxon>
        <taxon>Ciliophora</taxon>
        <taxon>Intramacronucleata</taxon>
        <taxon>Oligohymenophorea</taxon>
        <taxon>Hymenostomatida</taxon>
        <taxon>Tetrahymenina</taxon>
        <taxon>Tetrahymenidae</taxon>
        <taxon>Tetrahymena</taxon>
    </lineage>
</organism>
<evidence type="ECO:0000256" key="1">
    <source>
        <dbReference type="SAM" id="Phobius"/>
    </source>
</evidence>
<dbReference type="KEGG" id="tet:TTHERM_00046389"/>
<dbReference type="RefSeq" id="XP_001471320.2">
    <property type="nucleotide sequence ID" value="XM_001471270.2"/>
</dbReference>
<dbReference type="Proteomes" id="UP000009168">
    <property type="component" value="Unassembled WGS sequence"/>
</dbReference>
<feature type="signal peptide" evidence="2">
    <location>
        <begin position="1"/>
        <end position="26"/>
    </location>
</feature>
<feature type="chain" id="PRO_5002673543" evidence="2">
    <location>
        <begin position="27"/>
        <end position="2413"/>
    </location>
</feature>
<gene>
    <name evidence="3" type="ORF">TTHERM_00046389</name>
</gene>
<dbReference type="GO" id="GO:0006508">
    <property type="term" value="P:proteolysis"/>
    <property type="evidence" value="ECO:0007669"/>
    <property type="project" value="UniProtKB-KW"/>
</dbReference>